<name>A0ABN7W4P8_GIGMA</name>
<reference evidence="1 2" key="1">
    <citation type="submission" date="2021-06" db="EMBL/GenBank/DDBJ databases">
        <authorList>
            <person name="Kallberg Y."/>
            <person name="Tangrot J."/>
            <person name="Rosling A."/>
        </authorList>
    </citation>
    <scope>NUCLEOTIDE SEQUENCE [LARGE SCALE GENOMIC DNA]</scope>
    <source>
        <strain evidence="1 2">120-4 pot B 10/14</strain>
    </source>
</reference>
<protein>
    <submittedName>
        <fullName evidence="1">44765_t:CDS:1</fullName>
    </submittedName>
</protein>
<organism evidence="1 2">
    <name type="scientific">Gigaspora margarita</name>
    <dbReference type="NCBI Taxonomy" id="4874"/>
    <lineage>
        <taxon>Eukaryota</taxon>
        <taxon>Fungi</taxon>
        <taxon>Fungi incertae sedis</taxon>
        <taxon>Mucoromycota</taxon>
        <taxon>Glomeromycotina</taxon>
        <taxon>Glomeromycetes</taxon>
        <taxon>Diversisporales</taxon>
        <taxon>Gigasporaceae</taxon>
        <taxon>Gigaspora</taxon>
    </lineage>
</organism>
<feature type="non-terminal residue" evidence="1">
    <location>
        <position position="1"/>
    </location>
</feature>
<dbReference type="EMBL" id="CAJVQB010030681">
    <property type="protein sequence ID" value="CAG8815896.1"/>
    <property type="molecule type" value="Genomic_DNA"/>
</dbReference>
<proteinExistence type="predicted"/>
<gene>
    <name evidence="1" type="ORF">GMARGA_LOCUS26401</name>
</gene>
<dbReference type="Proteomes" id="UP000789901">
    <property type="component" value="Unassembled WGS sequence"/>
</dbReference>
<keyword evidence="2" id="KW-1185">Reference proteome</keyword>
<comment type="caution">
    <text evidence="1">The sequence shown here is derived from an EMBL/GenBank/DDBJ whole genome shotgun (WGS) entry which is preliminary data.</text>
</comment>
<accession>A0ABN7W4P8</accession>
<evidence type="ECO:0000313" key="2">
    <source>
        <dbReference type="Proteomes" id="UP000789901"/>
    </source>
</evidence>
<sequence>VDVSNFENRYLLQLYAMQQNENKIFVDIMIQDMYFNIKLRDR</sequence>
<evidence type="ECO:0000313" key="1">
    <source>
        <dbReference type="EMBL" id="CAG8815896.1"/>
    </source>
</evidence>